<accession>A0A3S5AVM5</accession>
<feature type="compositionally biased region" description="Acidic residues" evidence="1">
    <location>
        <begin position="475"/>
        <end position="495"/>
    </location>
</feature>
<keyword evidence="3" id="KW-1185">Reference proteome</keyword>
<sequence length="787" mass="84943">MSSSRSNISSKAPTAFLPGIVRAETARQLENLSLLCLPHLTYPIRLPTSAVSYTSPTVIDQVATLACTSSASVPIRSFSSQSSSSTTNRSRNSIILPSHPLQSSSTATLPLNSSGHHSPLGIGVPEPCCRMNQQSPAVVSAHNHLTVTTGTSDVTGLLHSTGSMDGQDRSRLTGPLVYLQNDDSGLKIQSTHAPITPSIDLPCTTLSSTSTAPAFIIVVRYPALLEMLVRAILVHARLPFWLARVAAARPVCLTLISQCTEFFRIRGRLTGAIPPTWLKEKFGIEQYSILQDEYIWLRSFTTSIPSSNSLEDRLLSGHLILFRTICSRLVASLFLSETSLADVSSSATSESRATSGQKCSLLTGLTEFKQPRHCTFLSSPLSLIRLFARSDNQLAALASRFQGRFHFEPSTDPSESACFKEEAHQPLQAADVASGSSMNATPSFTTTHPNSVFASFRAASGDSEILYTTQGSVNDADDEEDKPLREDEEDNEVEDTGLAPPSCLEMSQLLCSVSVQPPTPLMVALCLYQARKLVPLLLVDFLFPAARFMLRGVALAQFSQLVSAFTDPVNAASEHDIDLVPTSADINKLDDRLMSHESDGRQSLPFPGGMSDYSFHSHLSPNLLATGDSINSSPSIGIGIEPSNLTTRLGNGLENSNHQTFGILEEESNVRSTLSASAYAHPGTLGQSSGKVHMGAKISDIRLFRSPVETSNSGRSSQSTGHGNITGNSMPVGMEVVQRVGCLSRPAAQNLLLFLAKMDLQCLENVRTNGLHLNYLYLNLLILQFMF</sequence>
<feature type="region of interest" description="Disordered" evidence="1">
    <location>
        <begin position="76"/>
        <end position="117"/>
    </location>
</feature>
<evidence type="ECO:0000313" key="3">
    <source>
        <dbReference type="Proteomes" id="UP000784294"/>
    </source>
</evidence>
<gene>
    <name evidence="2" type="ORF">PXEA_LOCUS26662</name>
</gene>
<reference evidence="2" key="1">
    <citation type="submission" date="2018-11" db="EMBL/GenBank/DDBJ databases">
        <authorList>
            <consortium name="Pathogen Informatics"/>
        </authorList>
    </citation>
    <scope>NUCLEOTIDE SEQUENCE</scope>
</reference>
<name>A0A3S5AVM5_9PLAT</name>
<organism evidence="2 3">
    <name type="scientific">Protopolystoma xenopodis</name>
    <dbReference type="NCBI Taxonomy" id="117903"/>
    <lineage>
        <taxon>Eukaryota</taxon>
        <taxon>Metazoa</taxon>
        <taxon>Spiralia</taxon>
        <taxon>Lophotrochozoa</taxon>
        <taxon>Platyhelminthes</taxon>
        <taxon>Monogenea</taxon>
        <taxon>Polyopisthocotylea</taxon>
        <taxon>Polystomatidea</taxon>
        <taxon>Polystomatidae</taxon>
        <taxon>Protopolystoma</taxon>
    </lineage>
</organism>
<dbReference type="Proteomes" id="UP000784294">
    <property type="component" value="Unassembled WGS sequence"/>
</dbReference>
<feature type="region of interest" description="Disordered" evidence="1">
    <location>
        <begin position="708"/>
        <end position="728"/>
    </location>
</feature>
<proteinExistence type="predicted"/>
<evidence type="ECO:0000313" key="2">
    <source>
        <dbReference type="EMBL" id="VEL33222.1"/>
    </source>
</evidence>
<dbReference type="EMBL" id="CAAALY010245381">
    <property type="protein sequence ID" value="VEL33222.1"/>
    <property type="molecule type" value="Genomic_DNA"/>
</dbReference>
<protein>
    <submittedName>
        <fullName evidence="2">Uncharacterized protein</fullName>
    </submittedName>
</protein>
<dbReference type="AlphaFoldDB" id="A0A3S5AVM5"/>
<feature type="compositionally biased region" description="Polar residues" evidence="1">
    <location>
        <begin position="100"/>
        <end position="116"/>
    </location>
</feature>
<evidence type="ECO:0000256" key="1">
    <source>
        <dbReference type="SAM" id="MobiDB-lite"/>
    </source>
</evidence>
<comment type="caution">
    <text evidence="2">The sequence shown here is derived from an EMBL/GenBank/DDBJ whole genome shotgun (WGS) entry which is preliminary data.</text>
</comment>
<feature type="region of interest" description="Disordered" evidence="1">
    <location>
        <begin position="468"/>
        <end position="500"/>
    </location>
</feature>
<feature type="compositionally biased region" description="Low complexity" evidence="1">
    <location>
        <begin position="76"/>
        <end position="93"/>
    </location>
</feature>